<proteinExistence type="predicted"/>
<dbReference type="Proteomes" id="UP000660611">
    <property type="component" value="Unassembled WGS sequence"/>
</dbReference>
<dbReference type="RefSeq" id="WP_203844164.1">
    <property type="nucleotide sequence ID" value="NZ_BAAAVW010000003.1"/>
</dbReference>
<evidence type="ECO:0000313" key="3">
    <source>
        <dbReference type="Proteomes" id="UP000660611"/>
    </source>
</evidence>
<comment type="caution">
    <text evidence="2">The sequence shown here is derived from an EMBL/GenBank/DDBJ whole genome shotgun (WGS) entry which is preliminary data.</text>
</comment>
<keyword evidence="3" id="KW-1185">Reference proteome</keyword>
<keyword evidence="1" id="KW-0472">Membrane</keyword>
<name>A0A919PCK0_9ACTN</name>
<feature type="transmembrane region" description="Helical" evidence="1">
    <location>
        <begin position="114"/>
        <end position="132"/>
    </location>
</feature>
<dbReference type="AlphaFoldDB" id="A0A919PCK0"/>
<accession>A0A919PCK0</accession>
<dbReference type="EMBL" id="BONQ01000010">
    <property type="protein sequence ID" value="GIG42270.1"/>
    <property type="molecule type" value="Genomic_DNA"/>
</dbReference>
<evidence type="ECO:0000313" key="2">
    <source>
        <dbReference type="EMBL" id="GIG42270.1"/>
    </source>
</evidence>
<keyword evidence="1" id="KW-0812">Transmembrane</keyword>
<reference evidence="2" key="1">
    <citation type="submission" date="2021-01" db="EMBL/GenBank/DDBJ databases">
        <title>Whole genome shotgun sequence of Dactylosporangium siamense NBRC 106093.</title>
        <authorList>
            <person name="Komaki H."/>
            <person name="Tamura T."/>
        </authorList>
    </citation>
    <scope>NUCLEOTIDE SEQUENCE</scope>
    <source>
        <strain evidence="2">NBRC 106093</strain>
    </source>
</reference>
<feature type="transmembrane region" description="Helical" evidence="1">
    <location>
        <begin position="138"/>
        <end position="158"/>
    </location>
</feature>
<gene>
    <name evidence="2" type="ORF">Dsi01nite_003110</name>
</gene>
<organism evidence="2 3">
    <name type="scientific">Dactylosporangium siamense</name>
    <dbReference type="NCBI Taxonomy" id="685454"/>
    <lineage>
        <taxon>Bacteria</taxon>
        <taxon>Bacillati</taxon>
        <taxon>Actinomycetota</taxon>
        <taxon>Actinomycetes</taxon>
        <taxon>Micromonosporales</taxon>
        <taxon>Micromonosporaceae</taxon>
        <taxon>Dactylosporangium</taxon>
    </lineage>
</organism>
<feature type="transmembrane region" description="Helical" evidence="1">
    <location>
        <begin position="12"/>
        <end position="32"/>
    </location>
</feature>
<feature type="transmembrane region" description="Helical" evidence="1">
    <location>
        <begin position="38"/>
        <end position="60"/>
    </location>
</feature>
<evidence type="ECO:0000256" key="1">
    <source>
        <dbReference type="SAM" id="Phobius"/>
    </source>
</evidence>
<keyword evidence="1" id="KW-1133">Transmembrane helix</keyword>
<protein>
    <submittedName>
        <fullName evidence="2">Uncharacterized protein</fullName>
    </submittedName>
</protein>
<sequence>MRYELVRRPVWVRSILSALVFAAVTTVFRLLTTPTGPLPALTAGVGGGALFGVVFGLFLYRQDRQLWGDQRLSGDERVAAVRAVDRGDPPSEPDVRTAATRVARLRTAPSNHPAAVVAMFGLLLVVALVEAAVLGNRFWWLIAGFVVVFAPWVTIRTVRQRSTARRFLAAVGNS</sequence>